<dbReference type="EMBL" id="JAVFWL010000001">
    <property type="protein sequence ID" value="KAK6730842.1"/>
    <property type="molecule type" value="Genomic_DNA"/>
</dbReference>
<sequence length="99" mass="11295">MLRTWSITVVVTAAIEAQIRDQREDQWRAAAHFKTVVNSAADFFPYVIKHGVELIRHETGITSYNKPGYATLYDGITTDFFLFLGTPNYCSVYLLLAQF</sequence>
<name>A0ABR1BZM7_NECAM</name>
<accession>A0ABR1BZM7</accession>
<organism evidence="1 2">
    <name type="scientific">Necator americanus</name>
    <name type="common">Human hookworm</name>
    <dbReference type="NCBI Taxonomy" id="51031"/>
    <lineage>
        <taxon>Eukaryota</taxon>
        <taxon>Metazoa</taxon>
        <taxon>Ecdysozoa</taxon>
        <taxon>Nematoda</taxon>
        <taxon>Chromadorea</taxon>
        <taxon>Rhabditida</taxon>
        <taxon>Rhabditina</taxon>
        <taxon>Rhabditomorpha</taxon>
        <taxon>Strongyloidea</taxon>
        <taxon>Ancylostomatidae</taxon>
        <taxon>Bunostominae</taxon>
        <taxon>Necator</taxon>
    </lineage>
</organism>
<protein>
    <submittedName>
        <fullName evidence="1">Uncharacterized protein</fullName>
    </submittedName>
</protein>
<evidence type="ECO:0000313" key="2">
    <source>
        <dbReference type="Proteomes" id="UP001303046"/>
    </source>
</evidence>
<dbReference type="Proteomes" id="UP001303046">
    <property type="component" value="Unassembled WGS sequence"/>
</dbReference>
<gene>
    <name evidence="1" type="primary">Necator_chrI.g3487</name>
    <name evidence="1" type="ORF">RB195_007358</name>
</gene>
<evidence type="ECO:0000313" key="1">
    <source>
        <dbReference type="EMBL" id="KAK6730842.1"/>
    </source>
</evidence>
<proteinExistence type="predicted"/>
<comment type="caution">
    <text evidence="1">The sequence shown here is derived from an EMBL/GenBank/DDBJ whole genome shotgun (WGS) entry which is preliminary data.</text>
</comment>
<keyword evidence="2" id="KW-1185">Reference proteome</keyword>
<reference evidence="1 2" key="1">
    <citation type="submission" date="2023-08" db="EMBL/GenBank/DDBJ databases">
        <title>A Necator americanus chromosomal reference genome.</title>
        <authorList>
            <person name="Ilik V."/>
            <person name="Petrzelkova K.J."/>
            <person name="Pardy F."/>
            <person name="Fuh T."/>
            <person name="Niatou-Singa F.S."/>
            <person name="Gouil Q."/>
            <person name="Baker L."/>
            <person name="Ritchie M.E."/>
            <person name="Jex A.R."/>
            <person name="Gazzola D."/>
            <person name="Li H."/>
            <person name="Toshio Fujiwara R."/>
            <person name="Zhan B."/>
            <person name="Aroian R.V."/>
            <person name="Pafco B."/>
            <person name="Schwarz E.M."/>
        </authorList>
    </citation>
    <scope>NUCLEOTIDE SEQUENCE [LARGE SCALE GENOMIC DNA]</scope>
    <source>
        <strain evidence="1 2">Aroian</strain>
        <tissue evidence="1">Whole animal</tissue>
    </source>
</reference>